<dbReference type="OrthoDB" id="9788959at2"/>
<evidence type="ECO:0000313" key="3">
    <source>
        <dbReference type="EMBL" id="TXB61909.1"/>
    </source>
</evidence>
<reference evidence="3 4" key="1">
    <citation type="submission" date="2019-08" db="EMBL/GenBank/DDBJ databases">
        <title>Genome of Phaeodactylibacter luteus.</title>
        <authorList>
            <person name="Bowman J.P."/>
        </authorList>
    </citation>
    <scope>NUCLEOTIDE SEQUENCE [LARGE SCALE GENOMIC DNA]</scope>
    <source>
        <strain evidence="3 4">KCTC 42180</strain>
    </source>
</reference>
<accession>A0A5C6RIW2</accession>
<evidence type="ECO:0000259" key="2">
    <source>
        <dbReference type="Pfam" id="PF00582"/>
    </source>
</evidence>
<protein>
    <submittedName>
        <fullName evidence="3">Universal stress protein</fullName>
    </submittedName>
</protein>
<keyword evidence="4" id="KW-1185">Reference proteome</keyword>
<dbReference type="InterPro" id="IPR006016">
    <property type="entry name" value="UspA"/>
</dbReference>
<sequence length="268" mass="30005">MKNHILFPTDFSEAAEHAFQFALMLAGRLQARIDLISVYNLPINDAARYPPDEIEAQLREKREAVVQKLSRIAEQYPERTGKIRADYGVFVYQEICDAARDEGASLIVMGTKGERNPLEELMGSVTTHTLLHAPCPVIAVPPSSPIGPISDIAYATDFEPGDDHAVAQLTAFAEMLQSKVHFVHVDTSRGRAAPEQIQVSGYPLPFADFTVIYHPQPAAGIEGYLEEQDIGMLALFMPNRHFWERLFHRSFTKKMAFHTRAPLLVFNA</sequence>
<dbReference type="EMBL" id="VOOR01000042">
    <property type="protein sequence ID" value="TXB61909.1"/>
    <property type="molecule type" value="Genomic_DNA"/>
</dbReference>
<dbReference type="InterPro" id="IPR006015">
    <property type="entry name" value="Universal_stress_UspA"/>
</dbReference>
<organism evidence="3 4">
    <name type="scientific">Phaeodactylibacter luteus</name>
    <dbReference type="NCBI Taxonomy" id="1564516"/>
    <lineage>
        <taxon>Bacteria</taxon>
        <taxon>Pseudomonadati</taxon>
        <taxon>Bacteroidota</taxon>
        <taxon>Saprospiria</taxon>
        <taxon>Saprospirales</taxon>
        <taxon>Haliscomenobacteraceae</taxon>
        <taxon>Phaeodactylibacter</taxon>
    </lineage>
</organism>
<dbReference type="CDD" id="cd00293">
    <property type="entry name" value="USP-like"/>
    <property type="match status" value="1"/>
</dbReference>
<dbReference type="PANTHER" id="PTHR46268:SF6">
    <property type="entry name" value="UNIVERSAL STRESS PROTEIN UP12"/>
    <property type="match status" value="1"/>
</dbReference>
<dbReference type="Pfam" id="PF00582">
    <property type="entry name" value="Usp"/>
    <property type="match status" value="1"/>
</dbReference>
<dbReference type="AlphaFoldDB" id="A0A5C6RIW2"/>
<dbReference type="PANTHER" id="PTHR46268">
    <property type="entry name" value="STRESS RESPONSE PROTEIN NHAX"/>
    <property type="match status" value="1"/>
</dbReference>
<proteinExistence type="inferred from homology"/>
<feature type="domain" description="UspA" evidence="2">
    <location>
        <begin position="3"/>
        <end position="141"/>
    </location>
</feature>
<comment type="similarity">
    <text evidence="1">Belongs to the universal stress protein A family.</text>
</comment>
<dbReference type="PRINTS" id="PR01438">
    <property type="entry name" value="UNVRSLSTRESS"/>
</dbReference>
<dbReference type="RefSeq" id="WP_147168730.1">
    <property type="nucleotide sequence ID" value="NZ_VOOR01000042.1"/>
</dbReference>
<comment type="caution">
    <text evidence="3">The sequence shown here is derived from an EMBL/GenBank/DDBJ whole genome shotgun (WGS) entry which is preliminary data.</text>
</comment>
<name>A0A5C6RIW2_9BACT</name>
<dbReference type="SUPFAM" id="SSF52402">
    <property type="entry name" value="Adenine nucleotide alpha hydrolases-like"/>
    <property type="match status" value="2"/>
</dbReference>
<evidence type="ECO:0000313" key="4">
    <source>
        <dbReference type="Proteomes" id="UP000321580"/>
    </source>
</evidence>
<evidence type="ECO:0000256" key="1">
    <source>
        <dbReference type="ARBA" id="ARBA00008791"/>
    </source>
</evidence>
<dbReference type="Gene3D" id="3.40.50.12370">
    <property type="match status" value="1"/>
</dbReference>
<gene>
    <name evidence="3" type="ORF">FRY97_16805</name>
</gene>
<dbReference type="Proteomes" id="UP000321580">
    <property type="component" value="Unassembled WGS sequence"/>
</dbReference>